<dbReference type="Proteomes" id="UP000305848">
    <property type="component" value="Unassembled WGS sequence"/>
</dbReference>
<proteinExistence type="predicted"/>
<evidence type="ECO:0000313" key="2">
    <source>
        <dbReference type="Proteomes" id="UP000305848"/>
    </source>
</evidence>
<comment type="caution">
    <text evidence="1">The sequence shown here is derived from an EMBL/GenBank/DDBJ whole genome shotgun (WGS) entry which is preliminary data.</text>
</comment>
<dbReference type="AlphaFoldDB" id="A0A4U3L2E3"/>
<gene>
    <name evidence="1" type="ORF">FC093_10040</name>
</gene>
<dbReference type="RefSeq" id="WP_137261641.1">
    <property type="nucleotide sequence ID" value="NZ_SZQL01000006.1"/>
</dbReference>
<reference evidence="1 2" key="1">
    <citation type="submission" date="2019-05" db="EMBL/GenBank/DDBJ databases">
        <title>Panacibacter sp. strain 17mud1-8 Genome sequencing and assembly.</title>
        <authorList>
            <person name="Chhetri G."/>
        </authorList>
    </citation>
    <scope>NUCLEOTIDE SEQUENCE [LARGE SCALE GENOMIC DNA]</scope>
    <source>
        <strain evidence="1 2">17mud1-8</strain>
    </source>
</reference>
<evidence type="ECO:0008006" key="3">
    <source>
        <dbReference type="Google" id="ProtNLM"/>
    </source>
</evidence>
<dbReference type="EMBL" id="SZQL01000006">
    <property type="protein sequence ID" value="TKK69022.1"/>
    <property type="molecule type" value="Genomic_DNA"/>
</dbReference>
<name>A0A4U3L2E3_9BACT</name>
<evidence type="ECO:0000313" key="1">
    <source>
        <dbReference type="EMBL" id="TKK69022.1"/>
    </source>
</evidence>
<accession>A0A4U3L2E3</accession>
<sequence length="80" mass="9258">MNEGELIKLYVEREHIKEADLANAIGVSEGDLQKTYQSQTVEPDIKKRLKSFFNRDIFDGTILTDYYTNVPDEKANKPKH</sequence>
<organism evidence="1 2">
    <name type="scientific">Ilyomonas limi</name>
    <dbReference type="NCBI Taxonomy" id="2575867"/>
    <lineage>
        <taxon>Bacteria</taxon>
        <taxon>Pseudomonadati</taxon>
        <taxon>Bacteroidota</taxon>
        <taxon>Chitinophagia</taxon>
        <taxon>Chitinophagales</taxon>
        <taxon>Chitinophagaceae</taxon>
        <taxon>Ilyomonas</taxon>
    </lineage>
</organism>
<protein>
    <recommendedName>
        <fullName evidence="3">XRE family transcriptional regulator</fullName>
    </recommendedName>
</protein>
<keyword evidence="2" id="KW-1185">Reference proteome</keyword>